<evidence type="ECO:0000313" key="2">
    <source>
        <dbReference type="EMBL" id="KAJ1164323.1"/>
    </source>
</evidence>
<dbReference type="EMBL" id="JANPWB010000008">
    <property type="protein sequence ID" value="KAJ1164323.1"/>
    <property type="molecule type" value="Genomic_DNA"/>
</dbReference>
<protein>
    <submittedName>
        <fullName evidence="2">Uncharacterized protein</fullName>
    </submittedName>
</protein>
<dbReference type="AlphaFoldDB" id="A0AAV7SJR1"/>
<evidence type="ECO:0000256" key="1">
    <source>
        <dbReference type="SAM" id="MobiDB-lite"/>
    </source>
</evidence>
<gene>
    <name evidence="2" type="ORF">NDU88_004763</name>
</gene>
<dbReference type="Proteomes" id="UP001066276">
    <property type="component" value="Chromosome 4_2"/>
</dbReference>
<keyword evidence="3" id="KW-1185">Reference proteome</keyword>
<organism evidence="2 3">
    <name type="scientific">Pleurodeles waltl</name>
    <name type="common">Iberian ribbed newt</name>
    <dbReference type="NCBI Taxonomy" id="8319"/>
    <lineage>
        <taxon>Eukaryota</taxon>
        <taxon>Metazoa</taxon>
        <taxon>Chordata</taxon>
        <taxon>Craniata</taxon>
        <taxon>Vertebrata</taxon>
        <taxon>Euteleostomi</taxon>
        <taxon>Amphibia</taxon>
        <taxon>Batrachia</taxon>
        <taxon>Caudata</taxon>
        <taxon>Salamandroidea</taxon>
        <taxon>Salamandridae</taxon>
        <taxon>Pleurodelinae</taxon>
        <taxon>Pleurodeles</taxon>
    </lineage>
</organism>
<comment type="caution">
    <text evidence="2">The sequence shown here is derived from an EMBL/GenBank/DDBJ whole genome shotgun (WGS) entry which is preliminary data.</text>
</comment>
<feature type="compositionally biased region" description="Gly residues" evidence="1">
    <location>
        <begin position="98"/>
        <end position="110"/>
    </location>
</feature>
<evidence type="ECO:0000313" key="3">
    <source>
        <dbReference type="Proteomes" id="UP001066276"/>
    </source>
</evidence>
<feature type="region of interest" description="Disordered" evidence="1">
    <location>
        <begin position="75"/>
        <end position="122"/>
    </location>
</feature>
<proteinExistence type="predicted"/>
<accession>A0AAV7SJR1</accession>
<reference evidence="2" key="1">
    <citation type="journal article" date="2022" name="bioRxiv">
        <title>Sequencing and chromosome-scale assembly of the giantPleurodeles waltlgenome.</title>
        <authorList>
            <person name="Brown T."/>
            <person name="Elewa A."/>
            <person name="Iarovenko S."/>
            <person name="Subramanian E."/>
            <person name="Araus A.J."/>
            <person name="Petzold A."/>
            <person name="Susuki M."/>
            <person name="Suzuki K.-i.T."/>
            <person name="Hayashi T."/>
            <person name="Toyoda A."/>
            <person name="Oliveira C."/>
            <person name="Osipova E."/>
            <person name="Leigh N.D."/>
            <person name="Simon A."/>
            <person name="Yun M.H."/>
        </authorList>
    </citation>
    <scope>NUCLEOTIDE SEQUENCE</scope>
    <source>
        <strain evidence="2">20211129_DDA</strain>
        <tissue evidence="2">Liver</tissue>
    </source>
</reference>
<name>A0AAV7SJR1_PLEWA</name>
<sequence>MEGDCVKKALALLEKAGHMDLVNLEALSALRPARKVAQGVTGSVLALGWASTARTGRVVPMAACIRKGGRAFLQPQRGGAGGVRATESRPGELEDTLGRGGSRGPAGGLGAQPLIAGFRQGP</sequence>